<keyword evidence="1" id="KW-1133">Transmembrane helix</keyword>
<name>K7KM49_SOYBN</name>
<dbReference type="EMBL" id="CM000837">
    <property type="protein sequence ID" value="KRH64589.1"/>
    <property type="molecule type" value="Genomic_DNA"/>
</dbReference>
<dbReference type="EnsemblPlants" id="KRH64589">
    <property type="protein sequence ID" value="KRH64589"/>
    <property type="gene ID" value="GLYMA_04G243700"/>
</dbReference>
<dbReference type="PaxDb" id="3847-GLYMA04G42253.1"/>
<dbReference type="Gramene" id="KRH64589">
    <property type="protein sequence ID" value="KRH64589"/>
    <property type="gene ID" value="GLYMA_04G243700"/>
</dbReference>
<feature type="transmembrane region" description="Helical" evidence="1">
    <location>
        <begin position="6"/>
        <end position="24"/>
    </location>
</feature>
<dbReference type="HOGENOM" id="CLU_2780914_0_0_1"/>
<keyword evidence="1" id="KW-0472">Membrane</keyword>
<evidence type="ECO:0000313" key="2">
    <source>
        <dbReference type="EMBL" id="KRH64589.1"/>
    </source>
</evidence>
<reference evidence="2" key="3">
    <citation type="submission" date="2018-07" db="EMBL/GenBank/DDBJ databases">
        <title>WGS assembly of Glycine max.</title>
        <authorList>
            <person name="Schmutz J."/>
            <person name="Cannon S."/>
            <person name="Schlueter J."/>
            <person name="Ma J."/>
            <person name="Mitros T."/>
            <person name="Nelson W."/>
            <person name="Hyten D."/>
            <person name="Song Q."/>
            <person name="Thelen J."/>
            <person name="Cheng J."/>
            <person name="Xu D."/>
            <person name="Hellsten U."/>
            <person name="May G."/>
            <person name="Yu Y."/>
            <person name="Sakurai T."/>
            <person name="Umezawa T."/>
            <person name="Bhattacharyya M."/>
            <person name="Sandhu D."/>
            <person name="Valliyodan B."/>
            <person name="Lindquist E."/>
            <person name="Peto M."/>
            <person name="Grant D."/>
            <person name="Shu S."/>
            <person name="Goodstein D."/>
            <person name="Barry K."/>
            <person name="Futrell-Griggs M."/>
            <person name="Abernathy B."/>
            <person name="Du J."/>
            <person name="Tian Z."/>
            <person name="Zhu L."/>
            <person name="Gill N."/>
            <person name="Joshi T."/>
            <person name="Libault M."/>
            <person name="Sethuraman A."/>
            <person name="Zhang X."/>
            <person name="Shinozaki K."/>
            <person name="Nguyen H."/>
            <person name="Wing R."/>
            <person name="Cregan P."/>
            <person name="Specht J."/>
            <person name="Grimwood J."/>
            <person name="Rokhsar D."/>
            <person name="Stacey G."/>
            <person name="Shoemaker R."/>
            <person name="Jackson S."/>
        </authorList>
    </citation>
    <scope>NUCLEOTIDE SEQUENCE</scope>
    <source>
        <tissue evidence="2">Callus</tissue>
    </source>
</reference>
<keyword evidence="4" id="KW-1185">Reference proteome</keyword>
<dbReference type="InParanoid" id="K7KM49"/>
<evidence type="ECO:0000256" key="1">
    <source>
        <dbReference type="SAM" id="Phobius"/>
    </source>
</evidence>
<accession>K7KM49</accession>
<sequence length="69" mass="8048">MSIGFYRASFTIICLFLNFLFLFLSFSAHLNMEHTCGLKSEKMELLIILYKHTFVVYLIDYSANVSFPP</sequence>
<reference evidence="3" key="2">
    <citation type="submission" date="2018-02" db="UniProtKB">
        <authorList>
            <consortium name="EnsemblPlants"/>
        </authorList>
    </citation>
    <scope>IDENTIFICATION</scope>
    <source>
        <strain evidence="3">Williams 82</strain>
    </source>
</reference>
<protein>
    <submittedName>
        <fullName evidence="2 3">Uncharacterized protein</fullName>
    </submittedName>
</protein>
<dbReference type="Proteomes" id="UP000008827">
    <property type="component" value="Chromosome 4"/>
</dbReference>
<organism evidence="2">
    <name type="scientific">Glycine max</name>
    <name type="common">Soybean</name>
    <name type="synonym">Glycine hispida</name>
    <dbReference type="NCBI Taxonomy" id="3847"/>
    <lineage>
        <taxon>Eukaryota</taxon>
        <taxon>Viridiplantae</taxon>
        <taxon>Streptophyta</taxon>
        <taxon>Embryophyta</taxon>
        <taxon>Tracheophyta</taxon>
        <taxon>Spermatophyta</taxon>
        <taxon>Magnoliopsida</taxon>
        <taxon>eudicotyledons</taxon>
        <taxon>Gunneridae</taxon>
        <taxon>Pentapetalae</taxon>
        <taxon>rosids</taxon>
        <taxon>fabids</taxon>
        <taxon>Fabales</taxon>
        <taxon>Fabaceae</taxon>
        <taxon>Papilionoideae</taxon>
        <taxon>50 kb inversion clade</taxon>
        <taxon>NPAAA clade</taxon>
        <taxon>indigoferoid/millettioid clade</taxon>
        <taxon>Phaseoleae</taxon>
        <taxon>Glycine</taxon>
        <taxon>Glycine subgen. Soja</taxon>
    </lineage>
</organism>
<gene>
    <name evidence="2" type="ORF">GLYMA_04G243700</name>
</gene>
<proteinExistence type="predicted"/>
<reference evidence="2 3" key="1">
    <citation type="journal article" date="2010" name="Nature">
        <title>Genome sequence of the palaeopolyploid soybean.</title>
        <authorList>
            <person name="Schmutz J."/>
            <person name="Cannon S.B."/>
            <person name="Schlueter J."/>
            <person name="Ma J."/>
            <person name="Mitros T."/>
            <person name="Nelson W."/>
            <person name="Hyten D.L."/>
            <person name="Song Q."/>
            <person name="Thelen J.J."/>
            <person name="Cheng J."/>
            <person name="Xu D."/>
            <person name="Hellsten U."/>
            <person name="May G.D."/>
            <person name="Yu Y."/>
            <person name="Sakurai T."/>
            <person name="Umezawa T."/>
            <person name="Bhattacharyya M.K."/>
            <person name="Sandhu D."/>
            <person name="Valliyodan B."/>
            <person name="Lindquist E."/>
            <person name="Peto M."/>
            <person name="Grant D."/>
            <person name="Shu S."/>
            <person name="Goodstein D."/>
            <person name="Barry K."/>
            <person name="Futrell-Griggs M."/>
            <person name="Abernathy B."/>
            <person name="Du J."/>
            <person name="Tian Z."/>
            <person name="Zhu L."/>
            <person name="Gill N."/>
            <person name="Joshi T."/>
            <person name="Libault M."/>
            <person name="Sethuraman A."/>
            <person name="Zhang X.-C."/>
            <person name="Shinozaki K."/>
            <person name="Nguyen H.T."/>
            <person name="Wing R.A."/>
            <person name="Cregan P."/>
            <person name="Specht J."/>
            <person name="Grimwood J."/>
            <person name="Rokhsar D."/>
            <person name="Stacey G."/>
            <person name="Shoemaker R.C."/>
            <person name="Jackson S.A."/>
        </authorList>
    </citation>
    <scope>NUCLEOTIDE SEQUENCE [LARGE SCALE GENOMIC DNA]</scope>
    <source>
        <strain evidence="3">cv. Williams 82</strain>
        <tissue evidence="2">Callus</tissue>
    </source>
</reference>
<dbReference type="AlphaFoldDB" id="K7KM49"/>
<evidence type="ECO:0000313" key="3">
    <source>
        <dbReference type="EnsemblPlants" id="KRH64589"/>
    </source>
</evidence>
<evidence type="ECO:0000313" key="4">
    <source>
        <dbReference type="Proteomes" id="UP000008827"/>
    </source>
</evidence>
<keyword evidence="1" id="KW-0812">Transmembrane</keyword>